<dbReference type="Gene3D" id="2.130.10.10">
    <property type="entry name" value="YVTN repeat-like/Quinoprotein amine dehydrogenase"/>
    <property type="match status" value="2"/>
</dbReference>
<evidence type="ECO:0000256" key="6">
    <source>
        <dbReference type="ARBA" id="ARBA00023274"/>
    </source>
</evidence>
<evidence type="ECO:0000256" key="8">
    <source>
        <dbReference type="SAM" id="MobiDB-lite"/>
    </source>
</evidence>
<feature type="repeat" description="WD" evidence="7">
    <location>
        <begin position="277"/>
        <end position="318"/>
    </location>
</feature>
<feature type="repeat" description="WD" evidence="7">
    <location>
        <begin position="62"/>
        <end position="104"/>
    </location>
</feature>
<dbReference type="InterPro" id="IPR036322">
    <property type="entry name" value="WD40_repeat_dom_sf"/>
</dbReference>
<evidence type="ECO:0000256" key="5">
    <source>
        <dbReference type="ARBA" id="ARBA00023242"/>
    </source>
</evidence>
<dbReference type="InterPro" id="IPR001680">
    <property type="entry name" value="WD40_rpt"/>
</dbReference>
<comment type="subcellular location">
    <subcellularLocation>
        <location evidence="1">Nucleus</location>
        <location evidence="1">Nucleolus</location>
    </subcellularLocation>
</comment>
<comment type="similarity">
    <text evidence="2">Belongs to the WD repeat DCAF13/WDSOF1 family.</text>
</comment>
<dbReference type="GO" id="GO:0000462">
    <property type="term" value="P:maturation of SSU-rRNA from tricistronic rRNA transcript (SSU-rRNA, 5.8S rRNA, LSU-rRNA)"/>
    <property type="evidence" value="ECO:0007669"/>
    <property type="project" value="TreeGrafter"/>
</dbReference>
<feature type="repeat" description="WD" evidence="7">
    <location>
        <begin position="105"/>
        <end position="139"/>
    </location>
</feature>
<proteinExistence type="inferred from homology"/>
<dbReference type="Pfam" id="PF00400">
    <property type="entry name" value="WD40"/>
    <property type="match status" value="4"/>
</dbReference>
<dbReference type="AlphaFoldDB" id="A0AAN9AQU6"/>
<comment type="caution">
    <text evidence="10">The sequence shown here is derived from an EMBL/GenBank/DDBJ whole genome shotgun (WGS) entry which is preliminary data.</text>
</comment>
<dbReference type="PANTHER" id="PTHR22851:SF0">
    <property type="entry name" value="DDB1- AND CUL4-ASSOCIATED FACTOR 13"/>
    <property type="match status" value="1"/>
</dbReference>
<dbReference type="PROSITE" id="PS50294">
    <property type="entry name" value="WD_REPEATS_REGION"/>
    <property type="match status" value="1"/>
</dbReference>
<feature type="region of interest" description="Disordered" evidence="8">
    <location>
        <begin position="403"/>
        <end position="444"/>
    </location>
</feature>
<dbReference type="SMART" id="SM00320">
    <property type="entry name" value="WD40"/>
    <property type="match status" value="5"/>
</dbReference>
<dbReference type="PROSITE" id="PS50082">
    <property type="entry name" value="WD_REPEATS_2"/>
    <property type="match status" value="4"/>
</dbReference>
<dbReference type="FunFam" id="2.130.10.10:FF:000132">
    <property type="entry name" value="DDB1- and CUL4-associated factor 13"/>
    <property type="match status" value="1"/>
</dbReference>
<dbReference type="PANTHER" id="PTHR22851">
    <property type="entry name" value="U3 SMALL NUCLEOLAR RNA U3 SNORNA ASSOCIATED PROTEIN"/>
    <property type="match status" value="1"/>
</dbReference>
<evidence type="ECO:0000256" key="7">
    <source>
        <dbReference type="PROSITE-ProRule" id="PRU00221"/>
    </source>
</evidence>
<keyword evidence="6" id="KW-0687">Ribonucleoprotein</keyword>
<gene>
    <name evidence="10" type="ORF">V1264_009104</name>
</gene>
<feature type="domain" description="Sof1-like protein" evidence="9">
    <location>
        <begin position="353"/>
        <end position="438"/>
    </location>
</feature>
<dbReference type="EMBL" id="JBAMIC010000022">
    <property type="protein sequence ID" value="KAK7091421.1"/>
    <property type="molecule type" value="Genomic_DNA"/>
</dbReference>
<organism evidence="10 11">
    <name type="scientific">Littorina saxatilis</name>
    <dbReference type="NCBI Taxonomy" id="31220"/>
    <lineage>
        <taxon>Eukaryota</taxon>
        <taxon>Metazoa</taxon>
        <taxon>Spiralia</taxon>
        <taxon>Lophotrochozoa</taxon>
        <taxon>Mollusca</taxon>
        <taxon>Gastropoda</taxon>
        <taxon>Caenogastropoda</taxon>
        <taxon>Littorinimorpha</taxon>
        <taxon>Littorinoidea</taxon>
        <taxon>Littorinidae</taxon>
        <taxon>Littorina</taxon>
    </lineage>
</organism>
<dbReference type="InterPro" id="IPR007287">
    <property type="entry name" value="Sof1"/>
</dbReference>
<accession>A0AAN9AQU6</accession>
<dbReference type="Pfam" id="PF04158">
    <property type="entry name" value="Sof1"/>
    <property type="match status" value="1"/>
</dbReference>
<dbReference type="CDD" id="cd00200">
    <property type="entry name" value="WD40"/>
    <property type="match status" value="1"/>
</dbReference>
<evidence type="ECO:0000256" key="3">
    <source>
        <dbReference type="ARBA" id="ARBA00022574"/>
    </source>
</evidence>
<feature type="compositionally biased region" description="Basic and acidic residues" evidence="8">
    <location>
        <begin position="405"/>
        <end position="420"/>
    </location>
</feature>
<keyword evidence="11" id="KW-1185">Reference proteome</keyword>
<evidence type="ECO:0000313" key="10">
    <source>
        <dbReference type="EMBL" id="KAK7091421.1"/>
    </source>
</evidence>
<dbReference type="InterPro" id="IPR015943">
    <property type="entry name" value="WD40/YVTN_repeat-like_dom_sf"/>
</dbReference>
<evidence type="ECO:0000256" key="4">
    <source>
        <dbReference type="ARBA" id="ARBA00022737"/>
    </source>
</evidence>
<sequence length="444" mass="50842">MPKIKVLCRNPDDYLRETKNDIHKVPRSSSAQHPFKEQREYVRTLNAVKLERTFAKPFLGALDGHRDGVNVLCKHPTSLALLLSGACDGEIICWNLPRQTSTAKVQAHEGFVHGMAAHKSGQYFFSCGNDKTIKQWSIDAQGIIGGEPVNTLLGKCIYTSLDHHWKDDIFVTSGSRVDVWDERRSEPLRSFSWGVESVHHVKFNPVETYLLGAAAHDRSILLYDMRGSAPLRKVILKLRTNAISWNPMEAFTFTSANEDGNLYTFDMRNLSMPLNMHIDHTAAVMDVDYSPTGREFVSGGFDKMIRIFPVDKGHSREVYHTKRMQRVGSVRWSRDSKYIISASDEMNIRMWKAVAWEKLGKLAPREKAAMNYSEALKKRYGAFPAIRRIQRHRHVPKHVFNALKQQHETQEASKRREERKRAHSRQGSVPYVSVKKKQMVGEVE</sequence>
<dbReference type="SUPFAM" id="SSF50978">
    <property type="entry name" value="WD40 repeat-like"/>
    <property type="match status" value="1"/>
</dbReference>
<evidence type="ECO:0000259" key="9">
    <source>
        <dbReference type="Pfam" id="PF04158"/>
    </source>
</evidence>
<reference evidence="10 11" key="1">
    <citation type="submission" date="2024-02" db="EMBL/GenBank/DDBJ databases">
        <title>Chromosome-scale genome assembly of the rough periwinkle Littorina saxatilis.</title>
        <authorList>
            <person name="De Jode A."/>
            <person name="Faria R."/>
            <person name="Formenti G."/>
            <person name="Sims Y."/>
            <person name="Smith T.P."/>
            <person name="Tracey A."/>
            <person name="Wood J.M.D."/>
            <person name="Zagrodzka Z.B."/>
            <person name="Johannesson K."/>
            <person name="Butlin R.K."/>
            <person name="Leder E.H."/>
        </authorList>
    </citation>
    <scope>NUCLEOTIDE SEQUENCE [LARGE SCALE GENOMIC DNA]</scope>
    <source>
        <strain evidence="10">Snail1</strain>
        <tissue evidence="10">Muscle</tissue>
    </source>
</reference>
<dbReference type="Proteomes" id="UP001374579">
    <property type="component" value="Unassembled WGS sequence"/>
</dbReference>
<feature type="repeat" description="WD" evidence="7">
    <location>
        <begin position="320"/>
        <end position="352"/>
    </location>
</feature>
<keyword evidence="5" id="KW-0539">Nucleus</keyword>
<keyword evidence="4" id="KW-0677">Repeat</keyword>
<protein>
    <recommendedName>
        <fullName evidence="9">Sof1-like protein domain-containing protein</fullName>
    </recommendedName>
</protein>
<evidence type="ECO:0000313" key="11">
    <source>
        <dbReference type="Proteomes" id="UP001374579"/>
    </source>
</evidence>
<dbReference type="InterPro" id="IPR051733">
    <property type="entry name" value="WD_repeat_DCAF13/WDSOF1"/>
</dbReference>
<name>A0AAN9AQU6_9CAEN</name>
<evidence type="ECO:0000256" key="1">
    <source>
        <dbReference type="ARBA" id="ARBA00004604"/>
    </source>
</evidence>
<keyword evidence="3 7" id="KW-0853">WD repeat</keyword>
<evidence type="ECO:0000256" key="2">
    <source>
        <dbReference type="ARBA" id="ARBA00005649"/>
    </source>
</evidence>
<dbReference type="GO" id="GO:0032040">
    <property type="term" value="C:small-subunit processome"/>
    <property type="evidence" value="ECO:0007669"/>
    <property type="project" value="TreeGrafter"/>
</dbReference>